<organism evidence="1 2">
    <name type="scientific">Cannabis sativa</name>
    <name type="common">Hemp</name>
    <name type="synonym">Marijuana</name>
    <dbReference type="NCBI Taxonomy" id="3483"/>
    <lineage>
        <taxon>Eukaryota</taxon>
        <taxon>Viridiplantae</taxon>
        <taxon>Streptophyta</taxon>
        <taxon>Embryophyta</taxon>
        <taxon>Tracheophyta</taxon>
        <taxon>Spermatophyta</taxon>
        <taxon>Magnoliopsida</taxon>
        <taxon>eudicotyledons</taxon>
        <taxon>Gunneridae</taxon>
        <taxon>Pentapetalae</taxon>
        <taxon>rosids</taxon>
        <taxon>fabids</taxon>
        <taxon>Rosales</taxon>
        <taxon>Cannabaceae</taxon>
        <taxon>Cannabis</taxon>
    </lineage>
</organism>
<dbReference type="Gramene" id="evm.model.01.1757">
    <property type="protein sequence ID" value="cds.evm.model.01.1757"/>
    <property type="gene ID" value="evm.TU.01.1757"/>
</dbReference>
<name>A0A803NIE2_CANSA</name>
<evidence type="ECO:0000313" key="1">
    <source>
        <dbReference type="EnsemblPlants" id="cds.evm.model.01.1757"/>
    </source>
</evidence>
<evidence type="ECO:0000313" key="2">
    <source>
        <dbReference type="Proteomes" id="UP000596661"/>
    </source>
</evidence>
<proteinExistence type="predicted"/>
<dbReference type="EMBL" id="UZAU01000046">
    <property type="status" value="NOT_ANNOTATED_CDS"/>
    <property type="molecule type" value="Genomic_DNA"/>
</dbReference>
<dbReference type="EnsemblPlants" id="evm.model.01.1757">
    <property type="protein sequence ID" value="cds.evm.model.01.1757"/>
    <property type="gene ID" value="evm.TU.01.1757"/>
</dbReference>
<accession>A0A803NIE2</accession>
<protein>
    <submittedName>
        <fullName evidence="1">Uncharacterized protein</fullName>
    </submittedName>
</protein>
<keyword evidence="2" id="KW-1185">Reference proteome</keyword>
<reference evidence="1" key="2">
    <citation type="submission" date="2021-03" db="UniProtKB">
        <authorList>
            <consortium name="EnsemblPlants"/>
        </authorList>
    </citation>
    <scope>IDENTIFICATION</scope>
</reference>
<dbReference type="AlphaFoldDB" id="A0A803NIE2"/>
<sequence length="67" mass="7528">IPAFPVLSFPNILWVPLAPPLGLQVSRSQLGSLFSKARPHQLYWEEIGQSHPRSSSLVPDFVFLLNM</sequence>
<reference evidence="1" key="1">
    <citation type="submission" date="2018-11" db="EMBL/GenBank/DDBJ databases">
        <authorList>
            <person name="Grassa J C."/>
        </authorList>
    </citation>
    <scope>NUCLEOTIDE SEQUENCE [LARGE SCALE GENOMIC DNA]</scope>
</reference>
<dbReference type="Proteomes" id="UP000596661">
    <property type="component" value="Chromosome 1"/>
</dbReference>